<evidence type="ECO:0000313" key="4">
    <source>
        <dbReference type="EMBL" id="BBC60533.1"/>
    </source>
</evidence>
<dbReference type="PANTHER" id="PTHR35936">
    <property type="entry name" value="MEMBRANE-BOUND LYTIC MUREIN TRANSGLYCOSYLASE F"/>
    <property type="match status" value="1"/>
</dbReference>
<dbReference type="Proteomes" id="UP000269226">
    <property type="component" value="Chromosome"/>
</dbReference>
<dbReference type="Pfam" id="PF00497">
    <property type="entry name" value="SBP_bac_3"/>
    <property type="match status" value="1"/>
</dbReference>
<evidence type="ECO:0000256" key="1">
    <source>
        <dbReference type="ARBA" id="ARBA00022729"/>
    </source>
</evidence>
<dbReference type="InterPro" id="IPR001320">
    <property type="entry name" value="Iontro_rcpt_C"/>
</dbReference>
<feature type="domain" description="Solute-binding protein family 3/N-terminal" evidence="2">
    <location>
        <begin position="44"/>
        <end position="272"/>
    </location>
</feature>
<dbReference type="AlphaFoldDB" id="A0A2Z5Y112"/>
<reference evidence="4 5" key="1">
    <citation type="submission" date="2018-01" db="EMBL/GenBank/DDBJ databases">
        <title>Whole genome sequence of Melissococcus plutonius DAT561.</title>
        <authorList>
            <person name="Okumura K."/>
            <person name="Takamatsu D."/>
            <person name="Okura M."/>
        </authorList>
    </citation>
    <scope>NUCLEOTIDE SEQUENCE [LARGE SCALE GENOMIC DNA]</scope>
    <source>
        <strain evidence="4 5">DAT561</strain>
    </source>
</reference>
<dbReference type="CDD" id="cd00996">
    <property type="entry name" value="PBP2_AatB_like"/>
    <property type="match status" value="1"/>
</dbReference>
<gene>
    <name evidence="4" type="ORF">DAT561_0396</name>
</gene>
<evidence type="ECO:0000259" key="2">
    <source>
        <dbReference type="SMART" id="SM00062"/>
    </source>
</evidence>
<dbReference type="PANTHER" id="PTHR35936:SF34">
    <property type="entry name" value="ABC TRANSPORTER EXTRACELLULAR-BINDING PROTEIN YCKB-RELATED"/>
    <property type="match status" value="1"/>
</dbReference>
<dbReference type="Gene3D" id="3.40.190.10">
    <property type="entry name" value="Periplasmic binding protein-like II"/>
    <property type="match status" value="2"/>
</dbReference>
<dbReference type="RefSeq" id="WP_126347198.1">
    <property type="nucleotide sequence ID" value="NZ_AP018492.1"/>
</dbReference>
<keyword evidence="1" id="KW-0732">Signal</keyword>
<dbReference type="SMART" id="SM00079">
    <property type="entry name" value="PBPe"/>
    <property type="match status" value="1"/>
</dbReference>
<dbReference type="GeneID" id="57042957"/>
<name>A0A2Z5Y112_9ENTE</name>
<accession>A0A2Z5Y112</accession>
<feature type="domain" description="Ionotropic glutamate receptor C-terminal" evidence="3">
    <location>
        <begin position="42"/>
        <end position="271"/>
    </location>
</feature>
<dbReference type="GO" id="GO:0016020">
    <property type="term" value="C:membrane"/>
    <property type="evidence" value="ECO:0007669"/>
    <property type="project" value="InterPro"/>
</dbReference>
<proteinExistence type="predicted"/>
<evidence type="ECO:0000313" key="5">
    <source>
        <dbReference type="Proteomes" id="UP000269226"/>
    </source>
</evidence>
<organism evidence="4 5">
    <name type="scientific">Melissococcus plutonius</name>
    <dbReference type="NCBI Taxonomy" id="33970"/>
    <lineage>
        <taxon>Bacteria</taxon>
        <taxon>Bacillati</taxon>
        <taxon>Bacillota</taxon>
        <taxon>Bacilli</taxon>
        <taxon>Lactobacillales</taxon>
        <taxon>Enterococcaceae</taxon>
        <taxon>Melissococcus</taxon>
    </lineage>
</organism>
<dbReference type="SUPFAM" id="SSF53850">
    <property type="entry name" value="Periplasmic binding protein-like II"/>
    <property type="match status" value="1"/>
</dbReference>
<evidence type="ECO:0000259" key="3">
    <source>
        <dbReference type="SMART" id="SM00079"/>
    </source>
</evidence>
<dbReference type="InterPro" id="IPR001638">
    <property type="entry name" value="Solute-binding_3/MltF_N"/>
</dbReference>
<dbReference type="SMART" id="SM00062">
    <property type="entry name" value="PBPb"/>
    <property type="match status" value="1"/>
</dbReference>
<sequence>MNQEKIKQCCYICCLFLFLLVCFVGCSKKQVEKDQWFNIKQKKQVTIGLDDSFVPMGFQNKAGKIVGYDIDLATAVFQLYGIKVNFQPIDWSMKENELQNQTIDLIWNGYTKNAEREKKVAFSDSYMNNSQVIVTLKQKKIQYTSQLKNRVLGIQNGSSGYMSFENHPTSLKNYIKNQTPILYDGFNEAFLDLESGQIDGLLIDKIYADYYLAHLKKKTNFYVFPANFKSEAFTVGIRKNDFLLKEKINSGFKQLRKNGKMEIIYKKWFATTHHDKK</sequence>
<protein>
    <submittedName>
        <fullName evidence="4">Amino acid ABC transporter, substrate-binding protein</fullName>
    </submittedName>
</protein>
<dbReference type="EMBL" id="AP018492">
    <property type="protein sequence ID" value="BBC60533.1"/>
    <property type="molecule type" value="Genomic_DNA"/>
</dbReference>
<dbReference type="GO" id="GO:0015276">
    <property type="term" value="F:ligand-gated monoatomic ion channel activity"/>
    <property type="evidence" value="ECO:0007669"/>
    <property type="project" value="InterPro"/>
</dbReference>